<proteinExistence type="predicted"/>
<dbReference type="Gene3D" id="2.102.10.10">
    <property type="entry name" value="Rieske [2Fe-2S] iron-sulphur domain"/>
    <property type="match status" value="1"/>
</dbReference>
<dbReference type="Pfam" id="PF00355">
    <property type="entry name" value="Rieske"/>
    <property type="match status" value="1"/>
</dbReference>
<name>A0A3D9UNY6_9MICO</name>
<keyword evidence="3" id="KW-0408">Iron</keyword>
<evidence type="ECO:0000313" key="7">
    <source>
        <dbReference type="EMBL" id="REF31049.1"/>
    </source>
</evidence>
<evidence type="ECO:0000256" key="4">
    <source>
        <dbReference type="ARBA" id="ARBA00023014"/>
    </source>
</evidence>
<dbReference type="Proteomes" id="UP000256253">
    <property type="component" value="Unassembled WGS sequence"/>
</dbReference>
<evidence type="ECO:0000256" key="1">
    <source>
        <dbReference type="ARBA" id="ARBA00022714"/>
    </source>
</evidence>
<keyword evidence="2" id="KW-0479">Metal-binding</keyword>
<comment type="caution">
    <text evidence="7">The sequence shown here is derived from an EMBL/GenBank/DDBJ whole genome shotgun (WGS) entry which is preliminary data.</text>
</comment>
<dbReference type="InterPro" id="IPR006311">
    <property type="entry name" value="TAT_signal"/>
</dbReference>
<dbReference type="PRINTS" id="PR00162">
    <property type="entry name" value="RIESKE"/>
</dbReference>
<evidence type="ECO:0000259" key="6">
    <source>
        <dbReference type="PROSITE" id="PS51296"/>
    </source>
</evidence>
<dbReference type="AlphaFoldDB" id="A0A3D9UNY6"/>
<dbReference type="GO" id="GO:0004497">
    <property type="term" value="F:monooxygenase activity"/>
    <property type="evidence" value="ECO:0007669"/>
    <property type="project" value="UniProtKB-ARBA"/>
</dbReference>
<dbReference type="PROSITE" id="PS51296">
    <property type="entry name" value="RIESKE"/>
    <property type="match status" value="1"/>
</dbReference>
<keyword evidence="1" id="KW-0001">2Fe-2S</keyword>
<accession>A0A3D9UNY6</accession>
<protein>
    <submittedName>
        <fullName evidence="7">Nitrite reductase/ring-hydroxylating ferredoxin subunit</fullName>
    </submittedName>
</protein>
<dbReference type="OrthoDB" id="25106at2"/>
<dbReference type="SUPFAM" id="SSF50022">
    <property type="entry name" value="ISP domain"/>
    <property type="match status" value="1"/>
</dbReference>
<keyword evidence="5" id="KW-1015">Disulfide bond</keyword>
<dbReference type="CDD" id="cd03467">
    <property type="entry name" value="Rieske"/>
    <property type="match status" value="1"/>
</dbReference>
<dbReference type="GO" id="GO:0051537">
    <property type="term" value="F:2 iron, 2 sulfur cluster binding"/>
    <property type="evidence" value="ECO:0007669"/>
    <property type="project" value="UniProtKB-KW"/>
</dbReference>
<dbReference type="PROSITE" id="PS51257">
    <property type="entry name" value="PROKAR_LIPOPROTEIN"/>
    <property type="match status" value="1"/>
</dbReference>
<feature type="domain" description="Rieske" evidence="6">
    <location>
        <begin position="76"/>
        <end position="168"/>
    </location>
</feature>
<dbReference type="RefSeq" id="WP_115922953.1">
    <property type="nucleotide sequence ID" value="NZ_QTUA01000001.1"/>
</dbReference>
<evidence type="ECO:0000256" key="2">
    <source>
        <dbReference type="ARBA" id="ARBA00022723"/>
    </source>
</evidence>
<dbReference type="GO" id="GO:0016705">
    <property type="term" value="F:oxidoreductase activity, acting on paired donors, with incorporation or reduction of molecular oxygen"/>
    <property type="evidence" value="ECO:0007669"/>
    <property type="project" value="UniProtKB-ARBA"/>
</dbReference>
<reference evidence="7 8" key="1">
    <citation type="submission" date="2018-08" db="EMBL/GenBank/DDBJ databases">
        <title>Sequencing the genomes of 1000 actinobacteria strains.</title>
        <authorList>
            <person name="Klenk H.-P."/>
        </authorList>
    </citation>
    <scope>NUCLEOTIDE SEQUENCE [LARGE SCALE GENOMIC DNA]</scope>
    <source>
        <strain evidence="7 8">DSM 22967</strain>
    </source>
</reference>
<keyword evidence="8" id="KW-1185">Reference proteome</keyword>
<evidence type="ECO:0000256" key="3">
    <source>
        <dbReference type="ARBA" id="ARBA00023004"/>
    </source>
</evidence>
<dbReference type="EMBL" id="QTUA01000001">
    <property type="protein sequence ID" value="REF31049.1"/>
    <property type="molecule type" value="Genomic_DNA"/>
</dbReference>
<sequence>MSDQKRPTDRRSVLRGLGVVAAAGGLAACSKDDVDAAKTSASDLGSSASSGASQAAGSASSAASSVSSSVSAEVSGDSIPTAKVPVGSGYIDADKKIVVSQPEAGQFKAFSSICTHESCPITRIDGDAAVCTCHGSAFSLSDGSVVNGPADKPLSEKKVAVDGANLIVS</sequence>
<organism evidence="7 8">
    <name type="scientific">Calidifontibacter indicus</name>
    <dbReference type="NCBI Taxonomy" id="419650"/>
    <lineage>
        <taxon>Bacteria</taxon>
        <taxon>Bacillati</taxon>
        <taxon>Actinomycetota</taxon>
        <taxon>Actinomycetes</taxon>
        <taxon>Micrococcales</taxon>
        <taxon>Dermacoccaceae</taxon>
        <taxon>Calidifontibacter</taxon>
    </lineage>
</organism>
<keyword evidence="4" id="KW-0411">Iron-sulfur</keyword>
<evidence type="ECO:0000256" key="5">
    <source>
        <dbReference type="ARBA" id="ARBA00023157"/>
    </source>
</evidence>
<dbReference type="GO" id="GO:0046872">
    <property type="term" value="F:metal ion binding"/>
    <property type="evidence" value="ECO:0007669"/>
    <property type="project" value="UniProtKB-KW"/>
</dbReference>
<evidence type="ECO:0000313" key="8">
    <source>
        <dbReference type="Proteomes" id="UP000256253"/>
    </source>
</evidence>
<dbReference type="InterPro" id="IPR005805">
    <property type="entry name" value="Rieske_Fe-S_prot_C"/>
</dbReference>
<dbReference type="InterPro" id="IPR017941">
    <property type="entry name" value="Rieske_2Fe-2S"/>
</dbReference>
<dbReference type="InterPro" id="IPR036922">
    <property type="entry name" value="Rieske_2Fe-2S_sf"/>
</dbReference>
<gene>
    <name evidence="7" type="ORF">DFJ65_2091</name>
</gene>
<dbReference type="GO" id="GO:0016020">
    <property type="term" value="C:membrane"/>
    <property type="evidence" value="ECO:0007669"/>
    <property type="project" value="InterPro"/>
</dbReference>
<dbReference type="PROSITE" id="PS51318">
    <property type="entry name" value="TAT"/>
    <property type="match status" value="1"/>
</dbReference>